<dbReference type="Pfam" id="PF00037">
    <property type="entry name" value="Fer4"/>
    <property type="match status" value="1"/>
</dbReference>
<feature type="domain" description="4Fe-4S ferredoxin-type" evidence="1">
    <location>
        <begin position="223"/>
        <end position="252"/>
    </location>
</feature>
<feature type="domain" description="4Fe-4S ferredoxin-type" evidence="1">
    <location>
        <begin position="62"/>
        <end position="91"/>
    </location>
</feature>
<feature type="domain" description="4Fe-4S ferredoxin-type" evidence="1">
    <location>
        <begin position="145"/>
        <end position="175"/>
    </location>
</feature>
<dbReference type="PIRSF" id="PIRSF005658">
    <property type="entry name" value="FwdF"/>
    <property type="match status" value="1"/>
</dbReference>
<gene>
    <name evidence="2" type="ORF">EF807_04900</name>
</gene>
<accession>A0A520KWV7</accession>
<protein>
    <submittedName>
        <fullName evidence="2">4Fe-4S dicluster domain-containing protein</fullName>
    </submittedName>
</protein>
<dbReference type="InterPro" id="IPR017900">
    <property type="entry name" value="4Fe4S_Fe_S_CS"/>
</dbReference>
<feature type="domain" description="4Fe-4S ferredoxin-type" evidence="1">
    <location>
        <begin position="183"/>
        <end position="212"/>
    </location>
</feature>
<reference evidence="2 3" key="1">
    <citation type="journal article" date="2019" name="Nat. Microbiol.">
        <title>Wide diversity of methane and short-chain alkane metabolisms in uncultured archaea.</title>
        <authorList>
            <person name="Borrel G."/>
            <person name="Adam P.S."/>
            <person name="McKay L.J."/>
            <person name="Chen L.X."/>
            <person name="Sierra-Garcia I.N."/>
            <person name="Sieber C.M."/>
            <person name="Letourneur Q."/>
            <person name="Ghozlane A."/>
            <person name="Andersen G.L."/>
            <person name="Li W.J."/>
            <person name="Hallam S.J."/>
            <person name="Muyzer G."/>
            <person name="de Oliveira V.M."/>
            <person name="Inskeep W.P."/>
            <person name="Banfield J.F."/>
            <person name="Gribaldo S."/>
        </authorList>
    </citation>
    <scope>NUCLEOTIDE SEQUENCE [LARGE SCALE GENOMIC DNA]</scope>
    <source>
        <strain evidence="2">NM1b</strain>
    </source>
</reference>
<dbReference type="EMBL" id="RXIL01000086">
    <property type="protein sequence ID" value="RZN69131.1"/>
    <property type="molecule type" value="Genomic_DNA"/>
</dbReference>
<evidence type="ECO:0000259" key="1">
    <source>
        <dbReference type="PROSITE" id="PS51379"/>
    </source>
</evidence>
<dbReference type="Gene3D" id="3.30.70.20">
    <property type="match status" value="4"/>
</dbReference>
<dbReference type="Proteomes" id="UP000320766">
    <property type="component" value="Unassembled WGS sequence"/>
</dbReference>
<sequence>MDVKTELKDKKFIYRATVGEKEKRLVFDYDKCCGCSICVDACPTSAIELGPIFEIATGMDAPPIMIDEHKCSFCGMCAAFCPYNAIKMEDISEDYPHLQSSIEVNDSKCLPCKLCERVCDSDAIKVTFDMPKKEDLVLYRKMARGEIIVDRDKCNFCGICAEFCDAFFLLEKTPTPLDLRPYEDLLIDEDKCDYCGLCVDLCPEEAIKVISMAKVAIRIRLKGEIEIDEEKCTKCGKCQEICPYDAIKVEKPMEGAIKLIKNHLGRCDPIGCHACINICPNKAWYVSPDKEEKVGVNEDYCIYCGACEEACWVNAIDVRRDDVKHTEIQKRYPWSKSWEDGIEAIKGKERERPDLSRIVTAEKVEEEKKIVEEEELPVIDEKSVDKAVKSIEDVISTLKNKKVRFFWEKGDARTKDEVLKRIKKEKKKKP</sequence>
<feature type="domain" description="4Fe-4S ferredoxin-type" evidence="1">
    <location>
        <begin position="292"/>
        <end position="321"/>
    </location>
</feature>
<dbReference type="SUPFAM" id="SSF54862">
    <property type="entry name" value="4Fe-4S ferredoxins"/>
    <property type="match status" value="1"/>
</dbReference>
<proteinExistence type="predicted"/>
<feature type="domain" description="4Fe-4S ferredoxin-type" evidence="1">
    <location>
        <begin position="100"/>
        <end position="129"/>
    </location>
</feature>
<dbReference type="InterPro" id="IPR017896">
    <property type="entry name" value="4Fe4S_Fe-S-bd"/>
</dbReference>
<name>A0A520KWV7_9EURY</name>
<comment type="caution">
    <text evidence="2">The sequence shown here is derived from an EMBL/GenBank/DDBJ whole genome shotgun (WGS) entry which is preliminary data.</text>
</comment>
<dbReference type="CDD" id="cd10549">
    <property type="entry name" value="MtMvhB_like"/>
    <property type="match status" value="2"/>
</dbReference>
<feature type="domain" description="4Fe-4S ferredoxin-type" evidence="1">
    <location>
        <begin position="257"/>
        <end position="289"/>
    </location>
</feature>
<dbReference type="PROSITE" id="PS51379">
    <property type="entry name" value="4FE4S_FER_2"/>
    <property type="match status" value="8"/>
</dbReference>
<dbReference type="Pfam" id="PF12838">
    <property type="entry name" value="Fer4_7"/>
    <property type="match status" value="3"/>
</dbReference>
<dbReference type="GO" id="GO:0016491">
    <property type="term" value="F:oxidoreductase activity"/>
    <property type="evidence" value="ECO:0007669"/>
    <property type="project" value="UniProtKB-ARBA"/>
</dbReference>
<organism evidence="2 3">
    <name type="scientific">Candidatus Methanolliviera hydrocarbonicum</name>
    <dbReference type="NCBI Taxonomy" id="2491085"/>
    <lineage>
        <taxon>Archaea</taxon>
        <taxon>Methanobacteriati</taxon>
        <taxon>Methanobacteriota</taxon>
        <taxon>Candidatus Methanoliparia</taxon>
        <taxon>Candidatus Methanoliparales</taxon>
        <taxon>Candidatus Methanollivieraceae</taxon>
        <taxon>Candidatus Methanolliviera</taxon>
    </lineage>
</organism>
<dbReference type="PANTHER" id="PTHR43193">
    <property type="match status" value="1"/>
</dbReference>
<evidence type="ECO:0000313" key="2">
    <source>
        <dbReference type="EMBL" id="RZN69131.1"/>
    </source>
</evidence>
<dbReference type="Gene3D" id="3.30.70.3270">
    <property type="match status" value="1"/>
</dbReference>
<dbReference type="AlphaFoldDB" id="A0A520KWV7"/>
<dbReference type="InterPro" id="IPR052977">
    <property type="entry name" value="Polyferredoxin-like_ET"/>
</dbReference>
<dbReference type="PROSITE" id="PS00198">
    <property type="entry name" value="4FE4S_FER_1"/>
    <property type="match status" value="2"/>
</dbReference>
<dbReference type="PANTHER" id="PTHR43193:SF2">
    <property type="entry name" value="POLYFERREDOXIN PROTEIN FWDF"/>
    <property type="match status" value="1"/>
</dbReference>
<feature type="domain" description="4Fe-4S ferredoxin-type" evidence="1">
    <location>
        <begin position="23"/>
        <end position="52"/>
    </location>
</feature>
<evidence type="ECO:0000313" key="3">
    <source>
        <dbReference type="Proteomes" id="UP000320766"/>
    </source>
</evidence>
<dbReference type="InterPro" id="IPR043256">
    <property type="entry name" value="MvhB-like"/>
</dbReference>